<dbReference type="SUPFAM" id="SSF52283">
    <property type="entry name" value="Formate/glycerate dehydrogenase catalytic domain-like"/>
    <property type="match status" value="1"/>
</dbReference>
<keyword evidence="2 4" id="KW-0560">Oxidoreductase</keyword>
<evidence type="ECO:0000256" key="2">
    <source>
        <dbReference type="ARBA" id="ARBA00023002"/>
    </source>
</evidence>
<evidence type="ECO:0000256" key="3">
    <source>
        <dbReference type="ARBA" id="ARBA00023027"/>
    </source>
</evidence>
<dbReference type="FunFam" id="3.40.50.720:FF:000203">
    <property type="entry name" value="D-3-phosphoglycerate dehydrogenase (SerA)"/>
    <property type="match status" value="1"/>
</dbReference>
<dbReference type="InterPro" id="IPR006139">
    <property type="entry name" value="D-isomer_2_OHA_DH_cat_dom"/>
</dbReference>
<comment type="similarity">
    <text evidence="1 4">Belongs to the D-isomer specific 2-hydroxyacid dehydrogenase family.</text>
</comment>
<protein>
    <submittedName>
        <fullName evidence="7">Phosphoglycerate dehydrogenase</fullName>
    </submittedName>
</protein>
<dbReference type="AlphaFoldDB" id="A0ABD6DR99"/>
<gene>
    <name evidence="7" type="ORF">ACFSBL_18790</name>
</gene>
<proteinExistence type="inferred from homology"/>
<dbReference type="PANTHER" id="PTHR10996">
    <property type="entry name" value="2-HYDROXYACID DEHYDROGENASE-RELATED"/>
    <property type="match status" value="1"/>
</dbReference>
<dbReference type="Pfam" id="PF00389">
    <property type="entry name" value="2-Hacid_dh"/>
    <property type="match status" value="1"/>
</dbReference>
<organism evidence="7 8">
    <name type="scientific">Haloarchaeobius litoreus</name>
    <dbReference type="NCBI Taxonomy" id="755306"/>
    <lineage>
        <taxon>Archaea</taxon>
        <taxon>Methanobacteriati</taxon>
        <taxon>Methanobacteriota</taxon>
        <taxon>Stenosarchaea group</taxon>
        <taxon>Halobacteria</taxon>
        <taxon>Halobacteriales</taxon>
        <taxon>Halorubellaceae</taxon>
        <taxon>Haloarchaeobius</taxon>
    </lineage>
</organism>
<comment type="caution">
    <text evidence="7">The sequence shown here is derived from an EMBL/GenBank/DDBJ whole genome shotgun (WGS) entry which is preliminary data.</text>
</comment>
<dbReference type="Proteomes" id="UP001597034">
    <property type="component" value="Unassembled WGS sequence"/>
</dbReference>
<evidence type="ECO:0000259" key="6">
    <source>
        <dbReference type="Pfam" id="PF02826"/>
    </source>
</evidence>
<dbReference type="GO" id="GO:0016491">
    <property type="term" value="F:oxidoreductase activity"/>
    <property type="evidence" value="ECO:0007669"/>
    <property type="project" value="UniProtKB-KW"/>
</dbReference>
<dbReference type="InterPro" id="IPR029752">
    <property type="entry name" value="D-isomer_DH_CS1"/>
</dbReference>
<accession>A0ABD6DR99</accession>
<dbReference type="InterPro" id="IPR036291">
    <property type="entry name" value="NAD(P)-bd_dom_sf"/>
</dbReference>
<dbReference type="CDD" id="cd12172">
    <property type="entry name" value="PGDH_like_2"/>
    <property type="match status" value="1"/>
</dbReference>
<dbReference type="Gene3D" id="3.40.50.720">
    <property type="entry name" value="NAD(P)-binding Rossmann-like Domain"/>
    <property type="match status" value="2"/>
</dbReference>
<feature type="domain" description="D-isomer specific 2-hydroxyacid dehydrogenase NAD-binding" evidence="6">
    <location>
        <begin position="116"/>
        <end position="288"/>
    </location>
</feature>
<dbReference type="PANTHER" id="PTHR10996:SF283">
    <property type="entry name" value="GLYOXYLATE_HYDROXYPYRUVATE REDUCTASE B"/>
    <property type="match status" value="1"/>
</dbReference>
<dbReference type="RefSeq" id="WP_256401777.1">
    <property type="nucleotide sequence ID" value="NZ_JANHJR010000004.1"/>
</dbReference>
<dbReference type="Pfam" id="PF02826">
    <property type="entry name" value="2-Hacid_dh_C"/>
    <property type="match status" value="1"/>
</dbReference>
<feature type="domain" description="D-isomer specific 2-hydroxyacid dehydrogenase catalytic" evidence="5">
    <location>
        <begin position="16"/>
        <end position="315"/>
    </location>
</feature>
<dbReference type="InterPro" id="IPR050223">
    <property type="entry name" value="D-isomer_2-hydroxyacid_DH"/>
</dbReference>
<name>A0ABD6DR99_9EURY</name>
<keyword evidence="3" id="KW-0520">NAD</keyword>
<dbReference type="InterPro" id="IPR006140">
    <property type="entry name" value="D-isomer_DH_NAD-bd"/>
</dbReference>
<keyword evidence="8" id="KW-1185">Reference proteome</keyword>
<evidence type="ECO:0000313" key="8">
    <source>
        <dbReference type="Proteomes" id="UP001597034"/>
    </source>
</evidence>
<dbReference type="SUPFAM" id="SSF51735">
    <property type="entry name" value="NAD(P)-binding Rossmann-fold domains"/>
    <property type="match status" value="1"/>
</dbReference>
<dbReference type="PROSITE" id="PS00670">
    <property type="entry name" value="D_2_HYDROXYACID_DH_2"/>
    <property type="match status" value="1"/>
</dbReference>
<evidence type="ECO:0000259" key="5">
    <source>
        <dbReference type="Pfam" id="PF00389"/>
    </source>
</evidence>
<dbReference type="InterPro" id="IPR029753">
    <property type="entry name" value="D-isomer_DH_CS"/>
</dbReference>
<evidence type="ECO:0000313" key="7">
    <source>
        <dbReference type="EMBL" id="MFD1647744.1"/>
    </source>
</evidence>
<dbReference type="EMBL" id="JBHUDO010000004">
    <property type="protein sequence ID" value="MFD1647744.1"/>
    <property type="molecule type" value="Genomic_DNA"/>
</dbReference>
<sequence length="320" mass="34469">MSQHRALISCPLIQDTIHEFDETLASHGIAYDVPDVDQQLSEADLLACIDEYDAVLAGDDELTGRVLRAADRLQVIAKWGVGTDNIDQETAADEGIAVYNTPGTLSDDVADVVLGYTTMLTRRLHDVDDAVRAGEWYCPRGTSLRGATLGIVGVGNIGSAVARRAAAHRMEVLGYDVVPFDDELVADTGISRVDRDELFERADVVSINCPLNSETEQMVDRAALQRLGPDGYLVNTSRGEIVDQSALVAAVRDGTIAGAALDVFEREPLPSDDPLTELDDVLLGSHNAQNTHEAVQRTNERCIENLVNGLAETTTPASTD</sequence>
<evidence type="ECO:0000256" key="1">
    <source>
        <dbReference type="ARBA" id="ARBA00005854"/>
    </source>
</evidence>
<dbReference type="PROSITE" id="PS00065">
    <property type="entry name" value="D_2_HYDROXYACID_DH_1"/>
    <property type="match status" value="1"/>
</dbReference>
<evidence type="ECO:0000256" key="4">
    <source>
        <dbReference type="RuleBase" id="RU003719"/>
    </source>
</evidence>
<reference evidence="7 8" key="1">
    <citation type="journal article" date="2019" name="Int. J. Syst. Evol. Microbiol.">
        <title>The Global Catalogue of Microorganisms (GCM) 10K type strain sequencing project: providing services to taxonomists for standard genome sequencing and annotation.</title>
        <authorList>
            <consortium name="The Broad Institute Genomics Platform"/>
            <consortium name="The Broad Institute Genome Sequencing Center for Infectious Disease"/>
            <person name="Wu L."/>
            <person name="Ma J."/>
        </authorList>
    </citation>
    <scope>NUCLEOTIDE SEQUENCE [LARGE SCALE GENOMIC DNA]</scope>
    <source>
        <strain evidence="7 8">CGMCC 1.10390</strain>
    </source>
</reference>